<name>A0A4P6K4N5_KTERU</name>
<dbReference type="RefSeq" id="WP_129893869.1">
    <property type="nucleotide sequence ID" value="NZ_CP035758.1"/>
</dbReference>
<dbReference type="SUPFAM" id="SSF55073">
    <property type="entry name" value="Nucleotide cyclase"/>
    <property type="match status" value="1"/>
</dbReference>
<accession>A0A4P6K4N5</accession>
<dbReference type="OrthoDB" id="4624147at2"/>
<gene>
    <name evidence="1" type="ORF">EPA93_45295</name>
</gene>
<keyword evidence="2" id="KW-1185">Reference proteome</keyword>
<dbReference type="KEGG" id="kbs:EPA93_45295"/>
<organism evidence="1 2">
    <name type="scientific">Ktedonosporobacter rubrisoli</name>
    <dbReference type="NCBI Taxonomy" id="2509675"/>
    <lineage>
        <taxon>Bacteria</taxon>
        <taxon>Bacillati</taxon>
        <taxon>Chloroflexota</taxon>
        <taxon>Ktedonobacteria</taxon>
        <taxon>Ktedonobacterales</taxon>
        <taxon>Ktedonosporobacteraceae</taxon>
        <taxon>Ktedonosporobacter</taxon>
    </lineage>
</organism>
<proteinExistence type="predicted"/>
<dbReference type="Proteomes" id="UP000290365">
    <property type="component" value="Chromosome"/>
</dbReference>
<dbReference type="AlphaFoldDB" id="A0A4P6K4N5"/>
<sequence length="70" mass="8171">MLTLPIGTLTFLFTDIEGSTVRWERYPEAMRRAVARHDSLLQEIMEAHSAHAMRNELNLCNWTRKPQNAM</sequence>
<dbReference type="InterPro" id="IPR029787">
    <property type="entry name" value="Nucleotide_cyclase"/>
</dbReference>
<reference evidence="1 2" key="1">
    <citation type="submission" date="2019-01" db="EMBL/GenBank/DDBJ databases">
        <title>Ktedonosporobacter rubrisoli SCAWS-G2.</title>
        <authorList>
            <person name="Huang Y."/>
            <person name="Yan B."/>
        </authorList>
    </citation>
    <scope>NUCLEOTIDE SEQUENCE [LARGE SCALE GENOMIC DNA]</scope>
    <source>
        <strain evidence="1 2">SCAWS-G2</strain>
    </source>
</reference>
<dbReference type="EMBL" id="CP035758">
    <property type="protein sequence ID" value="QBD82800.1"/>
    <property type="molecule type" value="Genomic_DNA"/>
</dbReference>
<dbReference type="Gene3D" id="3.30.70.1230">
    <property type="entry name" value="Nucleotide cyclase"/>
    <property type="match status" value="1"/>
</dbReference>
<evidence type="ECO:0008006" key="3">
    <source>
        <dbReference type="Google" id="ProtNLM"/>
    </source>
</evidence>
<protein>
    <recommendedName>
        <fullName evidence="3">Guanylate cyclase domain-containing protein</fullName>
    </recommendedName>
</protein>
<evidence type="ECO:0000313" key="2">
    <source>
        <dbReference type="Proteomes" id="UP000290365"/>
    </source>
</evidence>
<evidence type="ECO:0000313" key="1">
    <source>
        <dbReference type="EMBL" id="QBD82800.1"/>
    </source>
</evidence>